<feature type="transmembrane region" description="Helical" evidence="1">
    <location>
        <begin position="139"/>
        <end position="157"/>
    </location>
</feature>
<dbReference type="PANTHER" id="PTHR10859">
    <property type="entry name" value="GLYCOSYL TRANSFERASE"/>
    <property type="match status" value="1"/>
</dbReference>
<organism evidence="3 4">
    <name type="scientific">Geomonas propionica</name>
    <dbReference type="NCBI Taxonomy" id="2798582"/>
    <lineage>
        <taxon>Bacteria</taxon>
        <taxon>Pseudomonadati</taxon>
        <taxon>Thermodesulfobacteriota</taxon>
        <taxon>Desulfuromonadia</taxon>
        <taxon>Geobacterales</taxon>
        <taxon>Geobacteraceae</taxon>
        <taxon>Geomonas</taxon>
    </lineage>
</organism>
<sequence length="268" mass="30201">MRKTRIVVPCYNESQRLQPQSFLAALRTDPSLSFLFVNDGSSDDTLRVLNAIRDENPAQVDVLDLEVNCGKAEAVRRGILEAAEGPFDYVGYWDADLATPLEVIPEFCGVLEQRQVDAVLGARVRLLGRKIKRRALRHYLGRIFATFASLLLGINIYDTQCGAKIFRNSTALKIVFSSPFKVSWTFDVELLARFPLVLEASSAEVCANWVEFPLQEWRDVKGSKVCMADYLKALVEFATLFLYLRTPARKGYKHYLTGSGRRPVVSRA</sequence>
<proteinExistence type="predicted"/>
<dbReference type="PANTHER" id="PTHR10859:SF91">
    <property type="entry name" value="DOLICHYL-PHOSPHATE BETA-GLUCOSYLTRANSFERASE"/>
    <property type="match status" value="1"/>
</dbReference>
<reference evidence="3 4" key="1">
    <citation type="submission" date="2020-12" db="EMBL/GenBank/DDBJ databases">
        <title>Geomonas sp. Red259, isolated from paddy soil.</title>
        <authorList>
            <person name="Xu Z."/>
            <person name="Zhang Z."/>
            <person name="Masuda Y."/>
            <person name="Itoh H."/>
            <person name="Senoo K."/>
        </authorList>
    </citation>
    <scope>NUCLEOTIDE SEQUENCE [LARGE SCALE GENOMIC DNA]</scope>
    <source>
        <strain evidence="3 4">Red259</strain>
    </source>
</reference>
<evidence type="ECO:0000313" key="4">
    <source>
        <dbReference type="Proteomes" id="UP000641025"/>
    </source>
</evidence>
<protein>
    <submittedName>
        <fullName evidence="3">Glycosyltransferase</fullName>
    </submittedName>
</protein>
<keyword evidence="1" id="KW-0472">Membrane</keyword>
<dbReference type="SUPFAM" id="SSF53448">
    <property type="entry name" value="Nucleotide-diphospho-sugar transferases"/>
    <property type="match status" value="1"/>
</dbReference>
<dbReference type="Proteomes" id="UP000641025">
    <property type="component" value="Unassembled WGS sequence"/>
</dbReference>
<keyword evidence="4" id="KW-1185">Reference proteome</keyword>
<keyword evidence="1" id="KW-1133">Transmembrane helix</keyword>
<dbReference type="Gene3D" id="3.90.550.10">
    <property type="entry name" value="Spore Coat Polysaccharide Biosynthesis Protein SpsA, Chain A"/>
    <property type="match status" value="1"/>
</dbReference>
<evidence type="ECO:0000256" key="1">
    <source>
        <dbReference type="SAM" id="Phobius"/>
    </source>
</evidence>
<accession>A0ABS0YMH5</accession>
<dbReference type="Pfam" id="PF00535">
    <property type="entry name" value="Glycos_transf_2"/>
    <property type="match status" value="1"/>
</dbReference>
<comment type="caution">
    <text evidence="3">The sequence shown here is derived from an EMBL/GenBank/DDBJ whole genome shotgun (WGS) entry which is preliminary data.</text>
</comment>
<dbReference type="InterPro" id="IPR001173">
    <property type="entry name" value="Glyco_trans_2-like"/>
</dbReference>
<evidence type="ECO:0000259" key="2">
    <source>
        <dbReference type="Pfam" id="PF00535"/>
    </source>
</evidence>
<feature type="domain" description="Glycosyltransferase 2-like" evidence="2">
    <location>
        <begin position="6"/>
        <end position="169"/>
    </location>
</feature>
<dbReference type="EMBL" id="JAEMHK010000002">
    <property type="protein sequence ID" value="MBJ6799185.1"/>
    <property type="molecule type" value="Genomic_DNA"/>
</dbReference>
<keyword evidence="1" id="KW-0812">Transmembrane</keyword>
<evidence type="ECO:0000313" key="3">
    <source>
        <dbReference type="EMBL" id="MBJ6799185.1"/>
    </source>
</evidence>
<gene>
    <name evidence="3" type="ORF">JFN90_03430</name>
</gene>
<name>A0ABS0YMH5_9BACT</name>
<dbReference type="InterPro" id="IPR029044">
    <property type="entry name" value="Nucleotide-diphossugar_trans"/>
</dbReference>
<dbReference type="RefSeq" id="WP_199393703.1">
    <property type="nucleotide sequence ID" value="NZ_JAEMHK010000002.1"/>
</dbReference>